<gene>
    <name evidence="1" type="ORF">M6B38_105715</name>
    <name evidence="2" type="ORF">M6B38_383495</name>
</gene>
<reference evidence="1" key="1">
    <citation type="journal article" date="2023" name="GigaByte">
        <title>Genome assembly of the bearded iris, Iris pallida Lam.</title>
        <authorList>
            <person name="Bruccoleri R.E."/>
            <person name="Oakeley E.J."/>
            <person name="Faust A.M.E."/>
            <person name="Altorfer M."/>
            <person name="Dessus-Babus S."/>
            <person name="Burckhardt D."/>
            <person name="Oertli M."/>
            <person name="Naumann U."/>
            <person name="Petersen F."/>
            <person name="Wong J."/>
        </authorList>
    </citation>
    <scope>NUCLEOTIDE SEQUENCE</scope>
    <source>
        <strain evidence="1">GSM-AAB239-AS_SAM_17_03QT</strain>
    </source>
</reference>
<sequence>MIVPSKSIMKLSNDTIGNHPIFAGFLNALSPIGGAEIPSFHSLYEEADSEANLHGILEKQIEEISRLVDGSKECSKDSPLKVKRGTDPLFGAVVLVI</sequence>
<dbReference type="EMBL" id="JANAVB010022697">
    <property type="protein sequence ID" value="KAJ6823551.1"/>
    <property type="molecule type" value="Genomic_DNA"/>
</dbReference>
<reference evidence="1" key="2">
    <citation type="submission" date="2023-04" db="EMBL/GenBank/DDBJ databases">
        <authorList>
            <person name="Bruccoleri R.E."/>
            <person name="Oakeley E.J."/>
            <person name="Faust A.-M."/>
            <person name="Dessus-Babus S."/>
            <person name="Altorfer M."/>
            <person name="Burckhardt D."/>
            <person name="Oertli M."/>
            <person name="Naumann U."/>
            <person name="Petersen F."/>
            <person name="Wong J."/>
        </authorList>
    </citation>
    <scope>NUCLEOTIDE SEQUENCE</scope>
    <source>
        <strain evidence="1">GSM-AAB239-AS_SAM_17_03QT</strain>
        <tissue evidence="1">Leaf</tissue>
    </source>
</reference>
<dbReference type="EMBL" id="JANAVB010034417">
    <property type="protein sequence ID" value="KAJ6806814.1"/>
    <property type="molecule type" value="Genomic_DNA"/>
</dbReference>
<keyword evidence="3" id="KW-1185">Reference proteome</keyword>
<dbReference type="AlphaFoldDB" id="A0AAX6ERW2"/>
<evidence type="ECO:0000313" key="1">
    <source>
        <dbReference type="EMBL" id="KAJ6806814.1"/>
    </source>
</evidence>
<comment type="caution">
    <text evidence="1">The sequence shown here is derived from an EMBL/GenBank/DDBJ whole genome shotgun (WGS) entry which is preliminary data.</text>
</comment>
<accession>A0AAX6ERW2</accession>
<proteinExistence type="predicted"/>
<evidence type="ECO:0000313" key="3">
    <source>
        <dbReference type="Proteomes" id="UP001140949"/>
    </source>
</evidence>
<name>A0AAX6ERW2_IRIPA</name>
<protein>
    <submittedName>
        <fullName evidence="1">Uncharacterized protein</fullName>
    </submittedName>
</protein>
<evidence type="ECO:0000313" key="2">
    <source>
        <dbReference type="EMBL" id="KAJ6823551.1"/>
    </source>
</evidence>
<dbReference type="Proteomes" id="UP001140949">
    <property type="component" value="Unassembled WGS sequence"/>
</dbReference>
<organism evidence="1 3">
    <name type="scientific">Iris pallida</name>
    <name type="common">Sweet iris</name>
    <dbReference type="NCBI Taxonomy" id="29817"/>
    <lineage>
        <taxon>Eukaryota</taxon>
        <taxon>Viridiplantae</taxon>
        <taxon>Streptophyta</taxon>
        <taxon>Embryophyta</taxon>
        <taxon>Tracheophyta</taxon>
        <taxon>Spermatophyta</taxon>
        <taxon>Magnoliopsida</taxon>
        <taxon>Liliopsida</taxon>
        <taxon>Asparagales</taxon>
        <taxon>Iridaceae</taxon>
        <taxon>Iridoideae</taxon>
        <taxon>Irideae</taxon>
        <taxon>Iris</taxon>
    </lineage>
</organism>